<name>A0A4Q7P2W4_9FIRM</name>
<dbReference type="Gene3D" id="3.40.630.110">
    <property type="entry name" value="GNAT acetyltransferase-like"/>
    <property type="match status" value="1"/>
</dbReference>
<evidence type="ECO:0000313" key="3">
    <source>
        <dbReference type="Proteomes" id="UP000292927"/>
    </source>
</evidence>
<sequence>MDEKIARLFQGWEETMIWSCLQGHMGYVITDGRETPAAAQIVVGDFCFFAGNPDKALIRRAAAPIVTPQNEDWCRAIEEELGEKAQKALRYAIRKEPDVFDRKKLKGYTEALPAGFCLRRIDESLNEALMGEEWSRDFCSQFLGAEDFVNRGLGIVALYQGKPVAGASSYTIYTGGIEVEIDTRPDFRRMGLALACGAKLILECLDRGWYPSWDAHDLRSVALAEKLGYHMDGPYPVYFI</sequence>
<keyword evidence="2" id="KW-0808">Transferase</keyword>
<dbReference type="OrthoDB" id="7054616at2"/>
<protein>
    <submittedName>
        <fullName evidence="2">GNAT acetyltransferase-like protein</fullName>
    </submittedName>
</protein>
<dbReference type="AlphaFoldDB" id="A0A4Q7P2W4"/>
<dbReference type="GO" id="GO:0016747">
    <property type="term" value="F:acyltransferase activity, transferring groups other than amino-acyl groups"/>
    <property type="evidence" value="ECO:0007669"/>
    <property type="project" value="InterPro"/>
</dbReference>
<evidence type="ECO:0000313" key="2">
    <source>
        <dbReference type="EMBL" id="RZS94253.1"/>
    </source>
</evidence>
<dbReference type="Pfam" id="PF12746">
    <property type="entry name" value="GNAT_acetyltran"/>
    <property type="match status" value="1"/>
</dbReference>
<gene>
    <name evidence="2" type="ORF">EV209_2091</name>
</gene>
<dbReference type="InterPro" id="IPR027365">
    <property type="entry name" value="GNAT_acetyltra_YdfB-like"/>
</dbReference>
<dbReference type="Gene3D" id="3.40.630.30">
    <property type="match status" value="1"/>
</dbReference>
<dbReference type="PANTHER" id="PTHR31143:SF2">
    <property type="entry name" value="FR47-LIKE DOMAIN-CONTAINING PROTEIN-RELATED"/>
    <property type="match status" value="1"/>
</dbReference>
<dbReference type="PROSITE" id="PS51186">
    <property type="entry name" value="GNAT"/>
    <property type="match status" value="1"/>
</dbReference>
<comment type="caution">
    <text evidence="2">The sequence shown here is derived from an EMBL/GenBank/DDBJ whole genome shotgun (WGS) entry which is preliminary data.</text>
</comment>
<proteinExistence type="predicted"/>
<dbReference type="RefSeq" id="WP_130435381.1">
    <property type="nucleotide sequence ID" value="NZ_SGXF01000004.1"/>
</dbReference>
<dbReference type="InterPro" id="IPR000182">
    <property type="entry name" value="GNAT_dom"/>
</dbReference>
<reference evidence="2 3" key="1">
    <citation type="submission" date="2019-02" db="EMBL/GenBank/DDBJ databases">
        <title>Genomic Encyclopedia of Type Strains, Phase IV (KMG-IV): sequencing the most valuable type-strain genomes for metagenomic binning, comparative biology and taxonomic classification.</title>
        <authorList>
            <person name="Goeker M."/>
        </authorList>
    </citation>
    <scope>NUCLEOTIDE SEQUENCE [LARGE SCALE GENOMIC DNA]</scope>
    <source>
        <strain evidence="2 3">DSM 29486</strain>
    </source>
</reference>
<dbReference type="InterPro" id="IPR042573">
    <property type="entry name" value="GNAT_acetyltra_N"/>
</dbReference>
<dbReference type="Proteomes" id="UP000292927">
    <property type="component" value="Unassembled WGS sequence"/>
</dbReference>
<organism evidence="2 3">
    <name type="scientific">Cuneatibacter caecimuris</name>
    <dbReference type="NCBI Taxonomy" id="1796618"/>
    <lineage>
        <taxon>Bacteria</taxon>
        <taxon>Bacillati</taxon>
        <taxon>Bacillota</taxon>
        <taxon>Clostridia</taxon>
        <taxon>Lachnospirales</taxon>
        <taxon>Lachnospiraceae</taxon>
        <taxon>Cuneatibacter</taxon>
    </lineage>
</organism>
<dbReference type="InterPro" id="IPR016181">
    <property type="entry name" value="Acyl_CoA_acyltransferase"/>
</dbReference>
<feature type="domain" description="N-acetyltransferase" evidence="1">
    <location>
        <begin position="113"/>
        <end position="240"/>
    </location>
</feature>
<accession>A0A4Q7P2W4</accession>
<evidence type="ECO:0000259" key="1">
    <source>
        <dbReference type="PROSITE" id="PS51186"/>
    </source>
</evidence>
<keyword evidence="3" id="KW-1185">Reference proteome</keyword>
<dbReference type="PANTHER" id="PTHR31143">
    <property type="match status" value="1"/>
</dbReference>
<dbReference type="EMBL" id="SGXF01000004">
    <property type="protein sequence ID" value="RZS94253.1"/>
    <property type="molecule type" value="Genomic_DNA"/>
</dbReference>
<dbReference type="SUPFAM" id="SSF55729">
    <property type="entry name" value="Acyl-CoA N-acyltransferases (Nat)"/>
    <property type="match status" value="1"/>
</dbReference>